<name>A0A7C9QS95_9PROT</name>
<dbReference type="InterPro" id="IPR002657">
    <property type="entry name" value="BilAc:Na_symport/Acr3"/>
</dbReference>
<comment type="subcellular location">
    <subcellularLocation>
        <location evidence="1">Membrane</location>
        <topology evidence="1">Multi-pass membrane protein</topology>
    </subcellularLocation>
</comment>
<dbReference type="PANTHER" id="PTHR10361:SF24">
    <property type="entry name" value="P3 PROTEIN"/>
    <property type="match status" value="1"/>
</dbReference>
<dbReference type="RefSeq" id="WP_163675538.1">
    <property type="nucleotide sequence ID" value="NZ_JAAIYP010000026.1"/>
</dbReference>
<feature type="transmembrane region" description="Helical" evidence="5">
    <location>
        <begin position="171"/>
        <end position="192"/>
    </location>
</feature>
<keyword evidence="3 5" id="KW-1133">Transmembrane helix</keyword>
<feature type="transmembrane region" description="Helical" evidence="5">
    <location>
        <begin position="36"/>
        <end position="59"/>
    </location>
</feature>
<evidence type="ECO:0000256" key="1">
    <source>
        <dbReference type="ARBA" id="ARBA00004141"/>
    </source>
</evidence>
<dbReference type="Gene3D" id="1.20.1530.20">
    <property type="match status" value="1"/>
</dbReference>
<feature type="transmembrane region" description="Helical" evidence="5">
    <location>
        <begin position="6"/>
        <end position="24"/>
    </location>
</feature>
<comment type="caution">
    <text evidence="6">The sequence shown here is derived from an EMBL/GenBank/DDBJ whole genome shotgun (WGS) entry which is preliminary data.</text>
</comment>
<protein>
    <submittedName>
        <fullName evidence="6">Bile acid:sodium symporter family protein</fullName>
    </submittedName>
</protein>
<gene>
    <name evidence="6" type="ORF">G4223_04375</name>
</gene>
<accession>A0A7C9QS95</accession>
<evidence type="ECO:0000256" key="4">
    <source>
        <dbReference type="ARBA" id="ARBA00023136"/>
    </source>
</evidence>
<dbReference type="InterPro" id="IPR004710">
    <property type="entry name" value="Bilac:Na_transpt"/>
</dbReference>
<evidence type="ECO:0000256" key="3">
    <source>
        <dbReference type="ARBA" id="ARBA00022989"/>
    </source>
</evidence>
<dbReference type="InterPro" id="IPR038770">
    <property type="entry name" value="Na+/solute_symporter_sf"/>
</dbReference>
<dbReference type="AlphaFoldDB" id="A0A7C9QS95"/>
<feature type="transmembrane region" description="Helical" evidence="5">
    <location>
        <begin position="198"/>
        <end position="216"/>
    </location>
</feature>
<keyword evidence="2 5" id="KW-0812">Transmembrane</keyword>
<evidence type="ECO:0000313" key="6">
    <source>
        <dbReference type="EMBL" id="NFV79343.1"/>
    </source>
</evidence>
<evidence type="ECO:0000256" key="5">
    <source>
        <dbReference type="SAM" id="Phobius"/>
    </source>
</evidence>
<keyword evidence="7" id="KW-1185">Reference proteome</keyword>
<feature type="transmembrane region" description="Helical" evidence="5">
    <location>
        <begin position="228"/>
        <end position="250"/>
    </location>
</feature>
<feature type="transmembrane region" description="Helical" evidence="5">
    <location>
        <begin position="128"/>
        <end position="150"/>
    </location>
</feature>
<keyword evidence="4 5" id="KW-0472">Membrane</keyword>
<evidence type="ECO:0000313" key="7">
    <source>
        <dbReference type="Proteomes" id="UP000480684"/>
    </source>
</evidence>
<reference evidence="6 7" key="1">
    <citation type="submission" date="2020-02" db="EMBL/GenBank/DDBJ databases">
        <authorList>
            <person name="Dziuba M."/>
            <person name="Kuznetsov B."/>
            <person name="Mardanov A."/>
            <person name="Ravin N."/>
            <person name="Grouzdev D."/>
        </authorList>
    </citation>
    <scope>NUCLEOTIDE SEQUENCE [LARGE SCALE GENOMIC DNA]</scope>
    <source>
        <strain evidence="6 7">SpK</strain>
    </source>
</reference>
<dbReference type="Proteomes" id="UP000480684">
    <property type="component" value="Unassembled WGS sequence"/>
</dbReference>
<organism evidence="6 7">
    <name type="scientific">Magnetospirillum aberrantis SpK</name>
    <dbReference type="NCBI Taxonomy" id="908842"/>
    <lineage>
        <taxon>Bacteria</taxon>
        <taxon>Pseudomonadati</taxon>
        <taxon>Pseudomonadota</taxon>
        <taxon>Alphaproteobacteria</taxon>
        <taxon>Rhodospirillales</taxon>
        <taxon>Rhodospirillaceae</taxon>
        <taxon>Magnetospirillum</taxon>
    </lineage>
</organism>
<sequence length="289" mass="30267">MITEVAIPIGLAVIMFAMGLTLTLGDFRRVLERPRAMAVGLLCKMVVLPLLAFSLVSLFGPRPEFAVGLIILAACPGGITANLLTHLAGGATALAVSLTAVTSVVDTLTVPFVVNLALSVFAGQNETVALPIGRVSGGVFMVATLPLLLGMSLNRWRPTLAARVERVARPVATLVFALIVVGAFASQWRVMWENAAEVLPPALLLNAGCMAVAVVLGRLGGLHRRETIAVVLETGLQNGALGIFVAATLLGSQAMMVPSIVYALVMNVTAIAFIFVVRRMTRKDACASV</sequence>
<feature type="transmembrane region" description="Helical" evidence="5">
    <location>
        <begin position="65"/>
        <end position="84"/>
    </location>
</feature>
<evidence type="ECO:0000256" key="2">
    <source>
        <dbReference type="ARBA" id="ARBA00022692"/>
    </source>
</evidence>
<dbReference type="GO" id="GO:0016020">
    <property type="term" value="C:membrane"/>
    <property type="evidence" value="ECO:0007669"/>
    <property type="project" value="UniProtKB-SubCell"/>
</dbReference>
<feature type="transmembrane region" description="Helical" evidence="5">
    <location>
        <begin position="256"/>
        <end position="277"/>
    </location>
</feature>
<dbReference type="EMBL" id="JAAIYP010000026">
    <property type="protein sequence ID" value="NFV79343.1"/>
    <property type="molecule type" value="Genomic_DNA"/>
</dbReference>
<dbReference type="Pfam" id="PF01758">
    <property type="entry name" value="SBF"/>
    <property type="match status" value="1"/>
</dbReference>
<proteinExistence type="predicted"/>
<dbReference type="PANTHER" id="PTHR10361">
    <property type="entry name" value="SODIUM-BILE ACID COTRANSPORTER"/>
    <property type="match status" value="1"/>
</dbReference>
<feature type="transmembrane region" description="Helical" evidence="5">
    <location>
        <begin position="96"/>
        <end position="122"/>
    </location>
</feature>